<keyword evidence="1" id="KW-0812">Transmembrane</keyword>
<protein>
    <recommendedName>
        <fullName evidence="2">DUF5658 domain-containing protein</fullName>
    </recommendedName>
</protein>
<name>A0A1I4PAB8_9PROT</name>
<dbReference type="EMBL" id="FOUB01000019">
    <property type="protein sequence ID" value="SFM24711.1"/>
    <property type="molecule type" value="Genomic_DNA"/>
</dbReference>
<dbReference type="InterPro" id="IPR043717">
    <property type="entry name" value="DUF5658"/>
</dbReference>
<keyword evidence="1" id="KW-1133">Transmembrane helix</keyword>
<feature type="domain" description="DUF5658" evidence="2">
    <location>
        <begin position="68"/>
        <end position="158"/>
    </location>
</feature>
<feature type="transmembrane region" description="Helical" evidence="1">
    <location>
        <begin position="107"/>
        <end position="126"/>
    </location>
</feature>
<dbReference type="AlphaFoldDB" id="A0A1I4PAB8"/>
<feature type="transmembrane region" description="Helical" evidence="1">
    <location>
        <begin position="138"/>
        <end position="160"/>
    </location>
</feature>
<sequence length="163" mass="18648">MLVVESAYFWINMKIIIYQRSRDRRTSIPFFCLYHLGIKKGRRINKRRSGAGTAYVDSYAPHLVLCTIAIILLSAMDALFTLNILARGGIELNTFIAILIEDSTEKFVHFKLALTSLALIFLIIHHNYQLIAKLQVKHLLYLILFGYITLIGYELALLTISNT</sequence>
<evidence type="ECO:0000313" key="3">
    <source>
        <dbReference type="EMBL" id="SFM24711.1"/>
    </source>
</evidence>
<evidence type="ECO:0000256" key="1">
    <source>
        <dbReference type="SAM" id="Phobius"/>
    </source>
</evidence>
<accession>A0A1I4PAB8</accession>
<gene>
    <name evidence="3" type="ORF">SAMN05421863_10195</name>
</gene>
<proteinExistence type="predicted"/>
<keyword evidence="4" id="KW-1185">Reference proteome</keyword>
<evidence type="ECO:0000259" key="2">
    <source>
        <dbReference type="Pfam" id="PF18902"/>
    </source>
</evidence>
<feature type="transmembrane region" description="Helical" evidence="1">
    <location>
        <begin position="62"/>
        <end position="86"/>
    </location>
</feature>
<dbReference type="Proteomes" id="UP000183287">
    <property type="component" value="Unassembled WGS sequence"/>
</dbReference>
<dbReference type="Pfam" id="PF18902">
    <property type="entry name" value="DUF5658"/>
    <property type="match status" value="1"/>
</dbReference>
<organism evidence="3 4">
    <name type="scientific">Nitrosomonas communis</name>
    <dbReference type="NCBI Taxonomy" id="44574"/>
    <lineage>
        <taxon>Bacteria</taxon>
        <taxon>Pseudomonadati</taxon>
        <taxon>Pseudomonadota</taxon>
        <taxon>Betaproteobacteria</taxon>
        <taxon>Nitrosomonadales</taxon>
        <taxon>Nitrosomonadaceae</taxon>
        <taxon>Nitrosomonas</taxon>
    </lineage>
</organism>
<keyword evidence="1" id="KW-0472">Membrane</keyword>
<reference evidence="4" key="1">
    <citation type="submission" date="2016-10" db="EMBL/GenBank/DDBJ databases">
        <authorList>
            <person name="Varghese N."/>
            <person name="Submissions S."/>
        </authorList>
    </citation>
    <scope>NUCLEOTIDE SEQUENCE [LARGE SCALE GENOMIC DNA]</scope>
    <source>
        <strain evidence="4">Nm44</strain>
    </source>
</reference>
<evidence type="ECO:0000313" key="4">
    <source>
        <dbReference type="Proteomes" id="UP000183287"/>
    </source>
</evidence>